<organism evidence="2 3">
    <name type="scientific">Patiriisocius marinus</name>
    <dbReference type="NCBI Taxonomy" id="1397112"/>
    <lineage>
        <taxon>Bacteria</taxon>
        <taxon>Pseudomonadati</taxon>
        <taxon>Bacteroidota</taxon>
        <taxon>Flavobacteriia</taxon>
        <taxon>Flavobacteriales</taxon>
        <taxon>Flavobacteriaceae</taxon>
        <taxon>Patiriisocius</taxon>
    </lineage>
</organism>
<dbReference type="EMBL" id="BKCG01000009">
    <property type="protein sequence ID" value="GER60651.1"/>
    <property type="molecule type" value="Genomic_DNA"/>
</dbReference>
<name>A0A5J4J4B4_9FLAO</name>
<evidence type="ECO:0000256" key="1">
    <source>
        <dbReference type="SAM" id="SignalP"/>
    </source>
</evidence>
<accession>A0A5J4J4B4</accession>
<dbReference type="Proteomes" id="UP000326509">
    <property type="component" value="Unassembled WGS sequence"/>
</dbReference>
<evidence type="ECO:0000313" key="2">
    <source>
        <dbReference type="EMBL" id="GER60651.1"/>
    </source>
</evidence>
<reference evidence="2 3" key="1">
    <citation type="submission" date="2019-08" db="EMBL/GenBank/DDBJ databases">
        <title>Draft genome sequence of Ulvibacter marinus type strain NBRC 109484.</title>
        <authorList>
            <person name="Kawano K."/>
            <person name="Ushijima N."/>
            <person name="Kihara M."/>
            <person name="Itoh H."/>
        </authorList>
    </citation>
    <scope>NUCLEOTIDE SEQUENCE [LARGE SCALE GENOMIC DNA]</scope>
    <source>
        <strain evidence="2 3">NBRC 109484</strain>
    </source>
</reference>
<evidence type="ECO:0000313" key="3">
    <source>
        <dbReference type="Proteomes" id="UP000326509"/>
    </source>
</evidence>
<dbReference type="OrthoDB" id="627554at2"/>
<dbReference type="Gene3D" id="2.40.160.20">
    <property type="match status" value="1"/>
</dbReference>
<sequence length="377" mass="43368">MKHKLLLALLVLSYAAFGQIPSSNPDFGIEQRPFSIEADYFYGSILEHNPDISHLITGHPRGVTLTFNRKTYGFKAWERFHRYPDWGVTAAYQNMQNEHLGEVFSAYGHYNFYFYNRHLVIRLGQGIAYATDPYDEVDNPKNNAYGTTLLSSTFLKLNYVRENVWRGFGFHAGIDIIHYSNANLRAPNNSTNTLGVNAGVSYLFDYENFPEYIPVQDGEKSSVYAEPIKYNFVFRFGLNESDVLGSGQSPFYVFSAFADKRINYKSTLQAGVDVFVLPFLKDYVEYRAIAFPEDGGTGTEDHKRVGLFIGHELRFNKVAFVSQLGYYVYYPFEFENRVYNRLGLKRYFFDDRYFAGVTVKAHWAKAEGVEFSLGIRL</sequence>
<feature type="chain" id="PRO_5023839612" description="Deacylase" evidence="1">
    <location>
        <begin position="19"/>
        <end position="377"/>
    </location>
</feature>
<dbReference type="AlphaFoldDB" id="A0A5J4J4B4"/>
<feature type="signal peptide" evidence="1">
    <location>
        <begin position="1"/>
        <end position="18"/>
    </location>
</feature>
<proteinExistence type="predicted"/>
<keyword evidence="1" id="KW-0732">Signal</keyword>
<gene>
    <name evidence="2" type="ORF">ULMA_27590</name>
</gene>
<dbReference type="Pfam" id="PF09411">
    <property type="entry name" value="PagL"/>
    <property type="match status" value="1"/>
</dbReference>
<comment type="caution">
    <text evidence="2">The sequence shown here is derived from an EMBL/GenBank/DDBJ whole genome shotgun (WGS) entry which is preliminary data.</text>
</comment>
<keyword evidence="3" id="KW-1185">Reference proteome</keyword>
<protein>
    <recommendedName>
        <fullName evidence="4">Deacylase</fullName>
    </recommendedName>
</protein>
<evidence type="ECO:0008006" key="4">
    <source>
        <dbReference type="Google" id="ProtNLM"/>
    </source>
</evidence>
<dbReference type="RefSeq" id="WP_151675083.1">
    <property type="nucleotide sequence ID" value="NZ_BKCG01000009.1"/>
</dbReference>
<dbReference type="InterPro" id="IPR018550">
    <property type="entry name" value="Lipid-A_deacylase-rel"/>
</dbReference>